<dbReference type="GO" id="GO:0004803">
    <property type="term" value="F:transposase activity"/>
    <property type="evidence" value="ECO:0007669"/>
    <property type="project" value="InterPro"/>
</dbReference>
<dbReference type="PANTHER" id="PTHR33055">
    <property type="entry name" value="TRANSPOSASE FOR INSERTION SEQUENCE ELEMENT IS1111A"/>
    <property type="match status" value="1"/>
</dbReference>
<name>A0A501W730_9GAMM</name>
<evidence type="ECO:0000313" key="2">
    <source>
        <dbReference type="EMBL" id="TPE45723.1"/>
    </source>
</evidence>
<dbReference type="InterPro" id="IPR047650">
    <property type="entry name" value="Transpos_IS110"/>
</dbReference>
<comment type="caution">
    <text evidence="2">The sequence shown here is derived from an EMBL/GenBank/DDBJ whole genome shotgun (WGS) entry which is preliminary data.</text>
</comment>
<proteinExistence type="predicted"/>
<protein>
    <submittedName>
        <fullName evidence="2">Transposase</fullName>
    </submittedName>
</protein>
<gene>
    <name evidence="2" type="ORF">FJM67_16365</name>
</gene>
<organism evidence="2 3">
    <name type="scientific">Maribrevibacterium harenarium</name>
    <dbReference type="NCBI Taxonomy" id="2589817"/>
    <lineage>
        <taxon>Bacteria</taxon>
        <taxon>Pseudomonadati</taxon>
        <taxon>Pseudomonadota</taxon>
        <taxon>Gammaproteobacteria</taxon>
        <taxon>Oceanospirillales</taxon>
        <taxon>Oceanospirillaceae</taxon>
        <taxon>Maribrevibacterium</taxon>
    </lineage>
</organism>
<dbReference type="PANTHER" id="PTHR33055:SF3">
    <property type="entry name" value="PUTATIVE TRANSPOSASE FOR IS117-RELATED"/>
    <property type="match status" value="1"/>
</dbReference>
<dbReference type="Proteomes" id="UP000315901">
    <property type="component" value="Unassembled WGS sequence"/>
</dbReference>
<accession>A0A501W730</accession>
<feature type="domain" description="Transposase IS110-like N-terminal" evidence="1">
    <location>
        <begin position="6"/>
        <end position="101"/>
    </location>
</feature>
<dbReference type="EMBL" id="VFRR01000064">
    <property type="protein sequence ID" value="TPE45723.1"/>
    <property type="molecule type" value="Genomic_DNA"/>
</dbReference>
<keyword evidence="3" id="KW-1185">Reference proteome</keyword>
<reference evidence="2 3" key="1">
    <citation type="submission" date="2019-06" db="EMBL/GenBank/DDBJ databases">
        <title>A novel bacterium of genus Marinomonas, isolated from coastal sand.</title>
        <authorList>
            <person name="Huang H."/>
            <person name="Mo K."/>
            <person name="Hu Y."/>
        </authorList>
    </citation>
    <scope>NUCLEOTIDE SEQUENCE [LARGE SCALE GENOMIC DNA]</scope>
    <source>
        <strain evidence="2 3">HB171799</strain>
    </source>
</reference>
<dbReference type="GO" id="GO:0006313">
    <property type="term" value="P:DNA transposition"/>
    <property type="evidence" value="ECO:0007669"/>
    <property type="project" value="InterPro"/>
</dbReference>
<dbReference type="OrthoDB" id="5289737at2"/>
<dbReference type="InterPro" id="IPR002525">
    <property type="entry name" value="Transp_IS110-like_N"/>
</dbReference>
<evidence type="ECO:0000313" key="3">
    <source>
        <dbReference type="Proteomes" id="UP000315901"/>
    </source>
</evidence>
<sequence>MKSMRIGLDLAKNVFEVFAVDQDEKVLIRKTIKRSKVLEFFIQQEPCVVGIESCGGAHYWARELQKMGHDVRMMAPQFVAPYRKSDKNDRNDAGAICEAAGLPNMRFVPIKK</sequence>
<evidence type="ECO:0000259" key="1">
    <source>
        <dbReference type="Pfam" id="PF01548"/>
    </source>
</evidence>
<dbReference type="Pfam" id="PF01548">
    <property type="entry name" value="DEDD_Tnp_IS110"/>
    <property type="match status" value="1"/>
</dbReference>
<dbReference type="GO" id="GO:0003677">
    <property type="term" value="F:DNA binding"/>
    <property type="evidence" value="ECO:0007669"/>
    <property type="project" value="InterPro"/>
</dbReference>
<dbReference type="AlphaFoldDB" id="A0A501W730"/>